<dbReference type="HOGENOM" id="CLU_092539_0_0_1"/>
<dbReference type="EMBL" id="EQ962656">
    <property type="protein sequence ID" value="EED15828.1"/>
    <property type="molecule type" value="Genomic_DNA"/>
</dbReference>
<dbReference type="OrthoDB" id="4523126at2759"/>
<sequence>MDRAYWTFLMEFKSGCNITSDSEDEEEVDNNDKDEATAYYMIIGEETEQDYPSTIASQFVIDRHDSEIFHGILPDIGAARVSTVRRRQLTTLQKIYLGIMVDESRAGEHSIQFGQGDSVDSEGAATIKTPIGDVDFHVMNTPTLFLLCIADIDRYEAYLDNTTNCLVKGDLRVLIVWK</sequence>
<gene>
    <name evidence="1" type="ORF">TSTA_009500</name>
</gene>
<dbReference type="PhylomeDB" id="B8MFW1"/>
<proteinExistence type="predicted"/>
<dbReference type="STRING" id="441959.B8MFW1"/>
<evidence type="ECO:0000313" key="2">
    <source>
        <dbReference type="Proteomes" id="UP000001745"/>
    </source>
</evidence>
<dbReference type="InParanoid" id="B8MFW1"/>
<protein>
    <submittedName>
        <fullName evidence="1">Uncharacterized protein</fullName>
    </submittedName>
</protein>
<accession>B8MFW1</accession>
<organism evidence="1 2">
    <name type="scientific">Talaromyces stipitatus (strain ATCC 10500 / CBS 375.48 / QM 6759 / NRRL 1006)</name>
    <name type="common">Penicillium stipitatum</name>
    <dbReference type="NCBI Taxonomy" id="441959"/>
    <lineage>
        <taxon>Eukaryota</taxon>
        <taxon>Fungi</taxon>
        <taxon>Dikarya</taxon>
        <taxon>Ascomycota</taxon>
        <taxon>Pezizomycotina</taxon>
        <taxon>Eurotiomycetes</taxon>
        <taxon>Eurotiomycetidae</taxon>
        <taxon>Eurotiales</taxon>
        <taxon>Trichocomaceae</taxon>
        <taxon>Talaromyces</taxon>
        <taxon>Talaromyces sect. Talaromyces</taxon>
    </lineage>
</organism>
<dbReference type="VEuPathDB" id="FungiDB:TSTA_009500"/>
<dbReference type="Proteomes" id="UP000001745">
    <property type="component" value="Unassembled WGS sequence"/>
</dbReference>
<keyword evidence="2" id="KW-1185">Reference proteome</keyword>
<dbReference type="GeneID" id="8102746"/>
<name>B8MFW1_TALSN</name>
<dbReference type="RefSeq" id="XP_002483062.1">
    <property type="nucleotide sequence ID" value="XM_002483017.1"/>
</dbReference>
<dbReference type="AlphaFoldDB" id="B8MFW1"/>
<reference evidence="2" key="1">
    <citation type="journal article" date="2015" name="Genome Announc.">
        <title>Genome sequence of the AIDS-associated pathogen Penicillium marneffei (ATCC18224) and its near taxonomic relative Talaromyces stipitatus (ATCC10500).</title>
        <authorList>
            <person name="Nierman W.C."/>
            <person name="Fedorova-Abrams N.D."/>
            <person name="Andrianopoulos A."/>
        </authorList>
    </citation>
    <scope>NUCLEOTIDE SEQUENCE [LARGE SCALE GENOMIC DNA]</scope>
    <source>
        <strain evidence="2">ATCC 10500 / CBS 375.48 / QM 6759 / NRRL 1006</strain>
    </source>
</reference>
<evidence type="ECO:0000313" key="1">
    <source>
        <dbReference type="EMBL" id="EED15828.1"/>
    </source>
</evidence>